<dbReference type="Proteomes" id="UP000729733">
    <property type="component" value="Unassembled WGS sequence"/>
</dbReference>
<dbReference type="PROSITE" id="PS51063">
    <property type="entry name" value="HTH_CRP_2"/>
    <property type="match status" value="1"/>
</dbReference>
<dbReference type="InterPro" id="IPR012318">
    <property type="entry name" value="HTH_CRP"/>
</dbReference>
<sequence length="229" mass="25894">MLNEPRNNHILAALPQREYQRFRDCLEPVQLSLNEILIEANQKSESLYFPTQGVVSLMSVMGDGSTTEIGLIGKEGIVGILPFLGEGVSNSQSIVQGKGTAMRIDRQALQAECDRGKMLQKLLLRYTLKLFNQVSQCAACNNHHTVKQRTARWLLMLDDRSDRSTLLMTQQLLSRMLGVRRTGVTEVAKEIQLQGIIDYHRGQIQVLDREALETVACECYQVLKDWSFV</sequence>
<reference evidence="6" key="1">
    <citation type="journal article" date="2021" name="Antonie Van Leeuwenhoek">
        <title>Draft genome and description of Waterburya agarophytonicola gen. nov. sp. nov. (Pleurocapsales, Cyanobacteria): a seaweed symbiont.</title>
        <authorList>
            <person name="Bonthond G."/>
            <person name="Shalygin S."/>
            <person name="Bayer T."/>
            <person name="Weinberger F."/>
        </authorList>
    </citation>
    <scope>NUCLEOTIDE SEQUENCE</scope>
    <source>
        <strain evidence="6">KI4</strain>
    </source>
</reference>
<keyword evidence="1" id="KW-0805">Transcription regulation</keyword>
<protein>
    <submittedName>
        <fullName evidence="6">Crp/Fnr family transcriptional regulator</fullName>
    </submittedName>
</protein>
<evidence type="ECO:0000259" key="4">
    <source>
        <dbReference type="PROSITE" id="PS50042"/>
    </source>
</evidence>
<evidence type="ECO:0000256" key="2">
    <source>
        <dbReference type="ARBA" id="ARBA00023125"/>
    </source>
</evidence>
<dbReference type="InterPro" id="IPR018490">
    <property type="entry name" value="cNMP-bd_dom_sf"/>
</dbReference>
<dbReference type="SUPFAM" id="SSF51206">
    <property type="entry name" value="cAMP-binding domain-like"/>
    <property type="match status" value="1"/>
</dbReference>
<accession>A0A964BSR0</accession>
<dbReference type="InterPro" id="IPR050397">
    <property type="entry name" value="Env_Response_Regulators"/>
</dbReference>
<organism evidence="6 7">
    <name type="scientific">Waterburya agarophytonicola KI4</name>
    <dbReference type="NCBI Taxonomy" id="2874699"/>
    <lineage>
        <taxon>Bacteria</taxon>
        <taxon>Bacillati</taxon>
        <taxon>Cyanobacteriota</taxon>
        <taxon>Cyanophyceae</taxon>
        <taxon>Pleurocapsales</taxon>
        <taxon>Hyellaceae</taxon>
        <taxon>Waterburya</taxon>
        <taxon>Waterburya agarophytonicola</taxon>
    </lineage>
</organism>
<dbReference type="InterPro" id="IPR014710">
    <property type="entry name" value="RmlC-like_jellyroll"/>
</dbReference>
<keyword evidence="3" id="KW-0804">Transcription</keyword>
<evidence type="ECO:0000313" key="7">
    <source>
        <dbReference type="Proteomes" id="UP000729733"/>
    </source>
</evidence>
<dbReference type="Gene3D" id="1.10.10.10">
    <property type="entry name" value="Winged helix-like DNA-binding domain superfamily/Winged helix DNA-binding domain"/>
    <property type="match status" value="1"/>
</dbReference>
<name>A0A964BSR0_9CYAN</name>
<dbReference type="AlphaFoldDB" id="A0A964BSR0"/>
<keyword evidence="2" id="KW-0238">DNA-binding</keyword>
<feature type="domain" description="Cyclic nucleotide-binding" evidence="4">
    <location>
        <begin position="10"/>
        <end position="110"/>
    </location>
</feature>
<evidence type="ECO:0000259" key="5">
    <source>
        <dbReference type="PROSITE" id="PS51063"/>
    </source>
</evidence>
<dbReference type="SUPFAM" id="SSF46785">
    <property type="entry name" value="Winged helix' DNA-binding domain"/>
    <property type="match status" value="1"/>
</dbReference>
<dbReference type="GO" id="GO:0003677">
    <property type="term" value="F:DNA binding"/>
    <property type="evidence" value="ECO:0007669"/>
    <property type="project" value="UniProtKB-KW"/>
</dbReference>
<gene>
    <name evidence="6" type="ORF">I4641_19075</name>
</gene>
<evidence type="ECO:0000256" key="1">
    <source>
        <dbReference type="ARBA" id="ARBA00023015"/>
    </source>
</evidence>
<dbReference type="PANTHER" id="PTHR24567:SF74">
    <property type="entry name" value="HTH-TYPE TRANSCRIPTIONAL REGULATOR ARCR"/>
    <property type="match status" value="1"/>
</dbReference>
<evidence type="ECO:0000256" key="3">
    <source>
        <dbReference type="ARBA" id="ARBA00023163"/>
    </source>
</evidence>
<keyword evidence="7" id="KW-1185">Reference proteome</keyword>
<dbReference type="InterPro" id="IPR036388">
    <property type="entry name" value="WH-like_DNA-bd_sf"/>
</dbReference>
<dbReference type="Pfam" id="PF13545">
    <property type="entry name" value="HTH_Crp_2"/>
    <property type="match status" value="1"/>
</dbReference>
<dbReference type="InterPro" id="IPR036390">
    <property type="entry name" value="WH_DNA-bd_sf"/>
</dbReference>
<dbReference type="PROSITE" id="PS50042">
    <property type="entry name" value="CNMP_BINDING_3"/>
    <property type="match status" value="1"/>
</dbReference>
<dbReference type="InterPro" id="IPR000595">
    <property type="entry name" value="cNMP-bd_dom"/>
</dbReference>
<proteinExistence type="predicted"/>
<feature type="domain" description="HTH crp-type" evidence="5">
    <location>
        <begin position="144"/>
        <end position="210"/>
    </location>
</feature>
<comment type="caution">
    <text evidence="6">The sequence shown here is derived from an EMBL/GenBank/DDBJ whole genome shotgun (WGS) entry which is preliminary data.</text>
</comment>
<dbReference type="GO" id="GO:0003700">
    <property type="term" value="F:DNA-binding transcription factor activity"/>
    <property type="evidence" value="ECO:0007669"/>
    <property type="project" value="TreeGrafter"/>
</dbReference>
<dbReference type="EMBL" id="JADWDC010000066">
    <property type="protein sequence ID" value="MCC0179074.1"/>
    <property type="molecule type" value="Genomic_DNA"/>
</dbReference>
<dbReference type="GO" id="GO:0005829">
    <property type="term" value="C:cytosol"/>
    <property type="evidence" value="ECO:0007669"/>
    <property type="project" value="TreeGrafter"/>
</dbReference>
<dbReference type="SMART" id="SM00100">
    <property type="entry name" value="cNMP"/>
    <property type="match status" value="1"/>
</dbReference>
<dbReference type="PANTHER" id="PTHR24567">
    <property type="entry name" value="CRP FAMILY TRANSCRIPTIONAL REGULATORY PROTEIN"/>
    <property type="match status" value="1"/>
</dbReference>
<dbReference type="CDD" id="cd00038">
    <property type="entry name" value="CAP_ED"/>
    <property type="match status" value="1"/>
</dbReference>
<dbReference type="Pfam" id="PF00027">
    <property type="entry name" value="cNMP_binding"/>
    <property type="match status" value="1"/>
</dbReference>
<dbReference type="Gene3D" id="2.60.120.10">
    <property type="entry name" value="Jelly Rolls"/>
    <property type="match status" value="1"/>
</dbReference>
<evidence type="ECO:0000313" key="6">
    <source>
        <dbReference type="EMBL" id="MCC0179074.1"/>
    </source>
</evidence>